<comment type="caution">
    <text evidence="4">The sequence shown here is derived from an EMBL/GenBank/DDBJ whole genome shotgun (WGS) entry which is preliminary data.</text>
</comment>
<dbReference type="InterPro" id="IPR001173">
    <property type="entry name" value="Glyco_trans_2-like"/>
</dbReference>
<evidence type="ECO:0000259" key="3">
    <source>
        <dbReference type="Pfam" id="PF02709"/>
    </source>
</evidence>
<dbReference type="Pfam" id="PF02709">
    <property type="entry name" value="Glyco_transf_7C"/>
    <property type="match status" value="1"/>
</dbReference>
<reference evidence="5" key="1">
    <citation type="journal article" date="2019" name="Int. J. Syst. Evol. Microbiol.">
        <title>The Global Catalogue of Microorganisms (GCM) 10K type strain sequencing project: providing services to taxonomists for standard genome sequencing and annotation.</title>
        <authorList>
            <consortium name="The Broad Institute Genomics Platform"/>
            <consortium name="The Broad Institute Genome Sequencing Center for Infectious Disease"/>
            <person name="Wu L."/>
            <person name="Ma J."/>
        </authorList>
    </citation>
    <scope>NUCLEOTIDE SEQUENCE [LARGE SCALE GENOMIC DNA]</scope>
    <source>
        <strain evidence="5">CCUG 53816</strain>
    </source>
</reference>
<dbReference type="PANTHER" id="PTHR43685:SF2">
    <property type="entry name" value="GLYCOSYLTRANSFERASE 2-LIKE DOMAIN-CONTAINING PROTEIN"/>
    <property type="match status" value="1"/>
</dbReference>
<dbReference type="Proteomes" id="UP001595783">
    <property type="component" value="Unassembled WGS sequence"/>
</dbReference>
<dbReference type="Gene3D" id="3.90.550.10">
    <property type="entry name" value="Spore Coat Polysaccharide Biosynthesis Protein SpsA, Chain A"/>
    <property type="match status" value="1"/>
</dbReference>
<evidence type="ECO:0000259" key="2">
    <source>
        <dbReference type="Pfam" id="PF00535"/>
    </source>
</evidence>
<dbReference type="CDD" id="cd06420">
    <property type="entry name" value="GT2_Chondriotin_Pol_N"/>
    <property type="match status" value="1"/>
</dbReference>
<evidence type="ECO:0000313" key="4">
    <source>
        <dbReference type="EMBL" id="MFC3847492.1"/>
    </source>
</evidence>
<dbReference type="PANTHER" id="PTHR43685">
    <property type="entry name" value="GLYCOSYLTRANSFERASE"/>
    <property type="match status" value="1"/>
</dbReference>
<feature type="domain" description="Glycosyltransferase 2-like" evidence="2">
    <location>
        <begin position="14"/>
        <end position="121"/>
    </location>
</feature>
<name>A0ABV7ZJP8_9HELI</name>
<gene>
    <name evidence="4" type="ORF">ACFOPX_02930</name>
</gene>
<evidence type="ECO:0000313" key="5">
    <source>
        <dbReference type="Proteomes" id="UP001595783"/>
    </source>
</evidence>
<dbReference type="RefSeq" id="WP_104752124.1">
    <property type="nucleotide sequence ID" value="NZ_FZMF01000014.1"/>
</dbReference>
<dbReference type="InterPro" id="IPR029044">
    <property type="entry name" value="Nucleotide-diphossugar_trans"/>
</dbReference>
<dbReference type="Pfam" id="PF00535">
    <property type="entry name" value="Glycos_transf_2"/>
    <property type="match status" value="1"/>
</dbReference>
<keyword evidence="1" id="KW-0808">Transferase</keyword>
<protein>
    <submittedName>
        <fullName evidence="4">Glycosyltransferase family 2 protein</fullName>
    </submittedName>
</protein>
<sequence length="270" mass="31042">MSLPFVHTHFSAISLVITTYNQEARLALVLDSVLHLAYKPHEVLIADDGSTPKTRALIENYMPKFAQEAMPLLHVWQEDLGFRAAKSRNNAIMQASGDYIILIDTDMILHPYFIYDHLLFARPKTLLQGGRLILNAQESQRLLDRQDFTLAYAKRALKNQRALALARLCYLPSVRTCQPRALLKGVRSANMSFSKADFLAIEGFNEHFIGWGREDSEFVARFLFNAGVMKRLRFCALAYHIYHEENSRASLEANHALYLQTLQERKITWR</sequence>
<organism evidence="4 5">
    <name type="scientific">Helicobacter baculiformis</name>
    <dbReference type="NCBI Taxonomy" id="427351"/>
    <lineage>
        <taxon>Bacteria</taxon>
        <taxon>Pseudomonadati</taxon>
        <taxon>Campylobacterota</taxon>
        <taxon>Epsilonproteobacteria</taxon>
        <taxon>Campylobacterales</taxon>
        <taxon>Helicobacteraceae</taxon>
        <taxon>Helicobacter</taxon>
    </lineage>
</organism>
<feature type="domain" description="Galactosyltransferase C-terminal" evidence="3">
    <location>
        <begin position="178"/>
        <end position="244"/>
    </location>
</feature>
<keyword evidence="5" id="KW-1185">Reference proteome</keyword>
<proteinExistence type="predicted"/>
<evidence type="ECO:0000256" key="1">
    <source>
        <dbReference type="ARBA" id="ARBA00022679"/>
    </source>
</evidence>
<accession>A0ABV7ZJP8</accession>
<dbReference type="SUPFAM" id="SSF53448">
    <property type="entry name" value="Nucleotide-diphospho-sugar transferases"/>
    <property type="match status" value="1"/>
</dbReference>
<dbReference type="InterPro" id="IPR027791">
    <property type="entry name" value="Galactosyl_T_C"/>
</dbReference>
<dbReference type="InterPro" id="IPR050834">
    <property type="entry name" value="Glycosyltransf_2"/>
</dbReference>
<dbReference type="EMBL" id="JBHRZO010000011">
    <property type="protein sequence ID" value="MFC3847492.1"/>
    <property type="molecule type" value="Genomic_DNA"/>
</dbReference>